<dbReference type="Proteomes" id="UP000195326">
    <property type="component" value="Unassembled WGS sequence"/>
</dbReference>
<accession>A0A1Y4LR23</accession>
<dbReference type="InterPro" id="IPR009319">
    <property type="entry name" value="Phage_A118_VSP1"/>
</dbReference>
<name>A0A1Y4LR23_9FIRM</name>
<proteinExistence type="predicted"/>
<organism evidence="1 2">
    <name type="scientific">Butyricicoccus pullicaecorum</name>
    <dbReference type="NCBI Taxonomy" id="501571"/>
    <lineage>
        <taxon>Bacteria</taxon>
        <taxon>Bacillati</taxon>
        <taxon>Bacillota</taxon>
        <taxon>Clostridia</taxon>
        <taxon>Eubacteriales</taxon>
        <taxon>Butyricicoccaceae</taxon>
        <taxon>Butyricicoccus</taxon>
    </lineage>
</organism>
<evidence type="ECO:0008006" key="3">
    <source>
        <dbReference type="Google" id="ProtNLM"/>
    </source>
</evidence>
<gene>
    <name evidence="1" type="ORF">B5F15_06275</name>
</gene>
<reference evidence="2" key="1">
    <citation type="submission" date="2017-04" db="EMBL/GenBank/DDBJ databases">
        <title>Function of individual gut microbiota members based on whole genome sequencing of pure cultures obtained from chicken caecum.</title>
        <authorList>
            <person name="Medvecky M."/>
            <person name="Cejkova D."/>
            <person name="Polansky O."/>
            <person name="Karasova D."/>
            <person name="Kubasova T."/>
            <person name="Cizek A."/>
            <person name="Rychlik I."/>
        </authorList>
    </citation>
    <scope>NUCLEOTIDE SEQUENCE [LARGE SCALE GENOMIC DNA]</scope>
    <source>
        <strain evidence="2">An179</strain>
    </source>
</reference>
<dbReference type="GO" id="GO:0005198">
    <property type="term" value="F:structural molecule activity"/>
    <property type="evidence" value="ECO:0007669"/>
    <property type="project" value="InterPro"/>
</dbReference>
<evidence type="ECO:0000313" key="2">
    <source>
        <dbReference type="Proteomes" id="UP000195326"/>
    </source>
</evidence>
<comment type="caution">
    <text evidence="1">The sequence shown here is derived from an EMBL/GenBank/DDBJ whole genome shotgun (WGS) entry which is preliminary data.</text>
</comment>
<evidence type="ECO:0000313" key="1">
    <source>
        <dbReference type="EMBL" id="OUP59068.1"/>
    </source>
</evidence>
<dbReference type="RefSeq" id="WP_087414756.1">
    <property type="nucleotide sequence ID" value="NZ_NFKL01000007.1"/>
</dbReference>
<sequence>MLTPDQVSGLQILFERLTDPVSEYLIRDIARRVQEAGQMTSTAAYQAYKLQTLGKTMAEIQEQIARLLSVSADQAAEIIQMAAEYGYNLDADRLGNSVSFADNVHAQQVTDAAVKLARRDLTNITQTIGFAVGKRGESLTSAYERAMDFAFMQVSTGATDYNTAIRRACAGLVRDGIQQIDYGSGRYATLEVATRRNLMSTMGNVVNEIAQRNHDDMGADGWEVDAHSNSAPDHEPIQGKQYSDAEFERLNSSLVRPIGTLNCGHNASPIILGVSEPQYTTAELRKMRTDNAKGVKYEGREFKSMYEATQYQRRIERAIRAQKRRMWTATPDNEQAEKSKLKVLQSEYRRFSNAVGLRTEEERLYAKGVPRVKKK</sequence>
<dbReference type="AlphaFoldDB" id="A0A1Y4LR23"/>
<dbReference type="Pfam" id="PF06152">
    <property type="entry name" value="Phage_min_cap2"/>
    <property type="match status" value="1"/>
</dbReference>
<protein>
    <recommendedName>
        <fullName evidence="3">Minor capsid protein</fullName>
    </recommendedName>
</protein>
<dbReference type="EMBL" id="NFKL01000007">
    <property type="protein sequence ID" value="OUP59068.1"/>
    <property type="molecule type" value="Genomic_DNA"/>
</dbReference>